<protein>
    <submittedName>
        <fullName evidence="3">Uncharacterized protein</fullName>
    </submittedName>
</protein>
<proteinExistence type="predicted"/>
<accession>A0A067P9T9</accession>
<sequence>MLFIALLSSIVFENARAAPISPPVEVSPSCTTLSQCRTFESIVYSCVATLAACTWVSVHPNIPGPEASSFLIFLFRLKYMIMALIAPELLLTWAIRQWIVAGRIADKYHEHHGWTRTHGFFLLMGGFALIQDGELVETLSPDRFETFISDGTITFPTISKDHIEDMSKGDPFSKATAIITMTWFTVKCFIRMVYKPQPTELEVMTFCFTLLSIATYVFWWSKPLHVRYPIFLAKEPGSPSLPYIAEEELGSWGVMKALVWISSAMMIVWGEFMDMASGEPMANGDKRVPQYYDGGVYTSYDDWASLWHRVPAIAVAFGALHCFAWNYHFPTTVEQTLWRASSIISTATPILVWLNFYFIERWSETLHSVVFFLLTLGYGGTRLLLLGIAFSSLRSLSPEAYQTIGWSTYAPNIQ</sequence>
<dbReference type="Proteomes" id="UP000027265">
    <property type="component" value="Unassembled WGS sequence"/>
</dbReference>
<keyword evidence="1" id="KW-0812">Transmembrane</keyword>
<dbReference type="InParanoid" id="A0A067P9T9"/>
<evidence type="ECO:0000256" key="1">
    <source>
        <dbReference type="SAM" id="Phobius"/>
    </source>
</evidence>
<gene>
    <name evidence="3" type="ORF">JAAARDRAFT_580275</name>
</gene>
<dbReference type="PANTHER" id="PTHR35043:SF7">
    <property type="entry name" value="TRANSCRIPTION FACTOR DOMAIN-CONTAINING PROTEIN"/>
    <property type="match status" value="1"/>
</dbReference>
<keyword evidence="1" id="KW-1133">Transmembrane helix</keyword>
<dbReference type="EMBL" id="KL197758">
    <property type="protein sequence ID" value="KDQ50585.1"/>
    <property type="molecule type" value="Genomic_DNA"/>
</dbReference>
<feature type="transmembrane region" description="Helical" evidence="1">
    <location>
        <begin position="201"/>
        <end position="219"/>
    </location>
</feature>
<feature type="transmembrane region" description="Helical" evidence="1">
    <location>
        <begin position="310"/>
        <end position="328"/>
    </location>
</feature>
<dbReference type="OrthoDB" id="9451547at2759"/>
<evidence type="ECO:0000313" key="3">
    <source>
        <dbReference type="EMBL" id="KDQ50585.1"/>
    </source>
</evidence>
<keyword evidence="4" id="KW-1185">Reference proteome</keyword>
<reference evidence="4" key="1">
    <citation type="journal article" date="2014" name="Proc. Natl. Acad. Sci. U.S.A.">
        <title>Extensive sampling of basidiomycete genomes demonstrates inadequacy of the white-rot/brown-rot paradigm for wood decay fungi.</title>
        <authorList>
            <person name="Riley R."/>
            <person name="Salamov A.A."/>
            <person name="Brown D.W."/>
            <person name="Nagy L.G."/>
            <person name="Floudas D."/>
            <person name="Held B.W."/>
            <person name="Levasseur A."/>
            <person name="Lombard V."/>
            <person name="Morin E."/>
            <person name="Otillar R."/>
            <person name="Lindquist E.A."/>
            <person name="Sun H."/>
            <person name="LaButti K.M."/>
            <person name="Schmutz J."/>
            <person name="Jabbour D."/>
            <person name="Luo H."/>
            <person name="Baker S.E."/>
            <person name="Pisabarro A.G."/>
            <person name="Walton J.D."/>
            <person name="Blanchette R.A."/>
            <person name="Henrissat B."/>
            <person name="Martin F."/>
            <person name="Cullen D."/>
            <person name="Hibbett D.S."/>
            <person name="Grigoriev I.V."/>
        </authorList>
    </citation>
    <scope>NUCLEOTIDE SEQUENCE [LARGE SCALE GENOMIC DNA]</scope>
    <source>
        <strain evidence="4">MUCL 33604</strain>
    </source>
</reference>
<name>A0A067P9T9_9AGAM</name>
<feature type="signal peptide" evidence="2">
    <location>
        <begin position="1"/>
        <end position="17"/>
    </location>
</feature>
<feature type="transmembrane region" description="Helical" evidence="1">
    <location>
        <begin position="370"/>
        <end position="390"/>
    </location>
</feature>
<keyword evidence="1" id="KW-0472">Membrane</keyword>
<dbReference type="PANTHER" id="PTHR35043">
    <property type="entry name" value="TRANSCRIPTION FACTOR DOMAIN-CONTAINING PROTEIN"/>
    <property type="match status" value="1"/>
</dbReference>
<dbReference type="HOGENOM" id="CLU_022883_6_1_1"/>
<feature type="transmembrane region" description="Helical" evidence="1">
    <location>
        <begin position="340"/>
        <end position="358"/>
    </location>
</feature>
<dbReference type="STRING" id="933084.A0A067P9T9"/>
<keyword evidence="2" id="KW-0732">Signal</keyword>
<feature type="chain" id="PRO_5001647350" evidence="2">
    <location>
        <begin position="18"/>
        <end position="414"/>
    </location>
</feature>
<organism evidence="3 4">
    <name type="scientific">Jaapia argillacea MUCL 33604</name>
    <dbReference type="NCBI Taxonomy" id="933084"/>
    <lineage>
        <taxon>Eukaryota</taxon>
        <taxon>Fungi</taxon>
        <taxon>Dikarya</taxon>
        <taxon>Basidiomycota</taxon>
        <taxon>Agaricomycotina</taxon>
        <taxon>Agaricomycetes</taxon>
        <taxon>Agaricomycetidae</taxon>
        <taxon>Jaapiales</taxon>
        <taxon>Jaapiaceae</taxon>
        <taxon>Jaapia</taxon>
    </lineage>
</organism>
<evidence type="ECO:0000256" key="2">
    <source>
        <dbReference type="SAM" id="SignalP"/>
    </source>
</evidence>
<dbReference type="AlphaFoldDB" id="A0A067P9T9"/>
<evidence type="ECO:0000313" key="4">
    <source>
        <dbReference type="Proteomes" id="UP000027265"/>
    </source>
</evidence>